<dbReference type="Proteomes" id="UP000031057">
    <property type="component" value="Unassembled WGS sequence"/>
</dbReference>
<name>A0A0B1ZIA4_9SPHN</name>
<feature type="compositionally biased region" description="Basic and acidic residues" evidence="1">
    <location>
        <begin position="1"/>
        <end position="10"/>
    </location>
</feature>
<evidence type="ECO:0000313" key="2">
    <source>
        <dbReference type="EMBL" id="KHK88936.1"/>
    </source>
</evidence>
<dbReference type="EMBL" id="JTDI01000011">
    <property type="protein sequence ID" value="KHK88936.1"/>
    <property type="molecule type" value="Genomic_DNA"/>
</dbReference>
<protein>
    <submittedName>
        <fullName evidence="2">Uncharacterized protein</fullName>
    </submittedName>
</protein>
<reference evidence="2 3" key="1">
    <citation type="submission" date="2014-10" db="EMBL/GenBank/DDBJ databases">
        <title>Genome sequence of Novosphingobium malaysiense MUSC 273(T).</title>
        <authorList>
            <person name="Lee L.-H."/>
        </authorList>
    </citation>
    <scope>NUCLEOTIDE SEQUENCE [LARGE SCALE GENOMIC DNA]</scope>
    <source>
        <strain evidence="2 3">MUSC 273</strain>
    </source>
</reference>
<comment type="caution">
    <text evidence="2">The sequence shown here is derived from an EMBL/GenBank/DDBJ whole genome shotgun (WGS) entry which is preliminary data.</text>
</comment>
<proteinExistence type="predicted"/>
<feature type="region of interest" description="Disordered" evidence="1">
    <location>
        <begin position="1"/>
        <end position="24"/>
    </location>
</feature>
<organism evidence="2 3">
    <name type="scientific">Novosphingobium malaysiense</name>
    <dbReference type="NCBI Taxonomy" id="1348853"/>
    <lineage>
        <taxon>Bacteria</taxon>
        <taxon>Pseudomonadati</taxon>
        <taxon>Pseudomonadota</taxon>
        <taxon>Alphaproteobacteria</taxon>
        <taxon>Sphingomonadales</taxon>
        <taxon>Sphingomonadaceae</taxon>
        <taxon>Novosphingobium</taxon>
    </lineage>
</organism>
<accession>A0A0B1ZIA4</accession>
<evidence type="ECO:0000313" key="3">
    <source>
        <dbReference type="Proteomes" id="UP000031057"/>
    </source>
</evidence>
<sequence>MLLMGKDEGNGRSAGSRRIVRPSGTSAALECRSSSGPILSIAKPCEVATMRLGGRMGGGGSNLAARLHAESGIKGSIARSAMRMGSGIGHEASFRGNVPASKTNGGSSVIEPGLWR</sequence>
<evidence type="ECO:0000256" key="1">
    <source>
        <dbReference type="SAM" id="MobiDB-lite"/>
    </source>
</evidence>
<gene>
    <name evidence="2" type="ORF">LK12_22765</name>
</gene>
<feature type="region of interest" description="Disordered" evidence="1">
    <location>
        <begin position="88"/>
        <end position="116"/>
    </location>
</feature>
<dbReference type="AlphaFoldDB" id="A0A0B1ZIA4"/>
<keyword evidence="3" id="KW-1185">Reference proteome</keyword>